<evidence type="ECO:0000313" key="16">
    <source>
        <dbReference type="Proteomes" id="UP000214566"/>
    </source>
</evidence>
<reference evidence="15 16" key="1">
    <citation type="submission" date="2016-06" db="EMBL/GenBank/DDBJ databases">
        <authorList>
            <person name="Kjaerup R.B."/>
            <person name="Dalgaard T.S."/>
            <person name="Juul-Madsen H.R."/>
        </authorList>
    </citation>
    <scope>NUCLEOTIDE SEQUENCE [LARGE SCALE GENOMIC DNA]</scope>
    <source>
        <strain evidence="15 16">DSM 16361</strain>
    </source>
</reference>
<evidence type="ECO:0000313" key="15">
    <source>
        <dbReference type="EMBL" id="SBP87718.1"/>
    </source>
</evidence>
<dbReference type="OrthoDB" id="5296388at2"/>
<keyword evidence="11" id="KW-0998">Cell outer membrane</keyword>
<evidence type="ECO:0000256" key="10">
    <source>
        <dbReference type="ARBA" id="ARBA00023186"/>
    </source>
</evidence>
<evidence type="ECO:0000256" key="13">
    <source>
        <dbReference type="SAM" id="MobiDB-lite"/>
    </source>
</evidence>
<evidence type="ECO:0000256" key="1">
    <source>
        <dbReference type="ARBA" id="ARBA00004459"/>
    </source>
</evidence>
<comment type="subunit">
    <text evidence="3">Monomer.</text>
</comment>
<accession>A0A238D345</accession>
<evidence type="ECO:0000256" key="8">
    <source>
        <dbReference type="ARBA" id="ARBA00023136"/>
    </source>
</evidence>
<keyword evidence="12 15" id="KW-0449">Lipoprotein</keyword>
<comment type="subcellular location">
    <subcellularLocation>
        <location evidence="1">Cell outer membrane</location>
        <topology evidence="1">Lipid-anchor</topology>
    </subcellularLocation>
</comment>
<keyword evidence="8" id="KW-0472">Membrane</keyword>
<dbReference type="InterPro" id="IPR029046">
    <property type="entry name" value="LolA/LolB/LppX"/>
</dbReference>
<protein>
    <recommendedName>
        <fullName evidence="4">Outer-membrane lipoprotein LolB</fullName>
    </recommendedName>
</protein>
<evidence type="ECO:0000256" key="11">
    <source>
        <dbReference type="ARBA" id="ARBA00023237"/>
    </source>
</evidence>
<evidence type="ECO:0000256" key="12">
    <source>
        <dbReference type="ARBA" id="ARBA00023288"/>
    </source>
</evidence>
<keyword evidence="9" id="KW-0564">Palmitate</keyword>
<feature type="signal peptide" evidence="14">
    <location>
        <begin position="1"/>
        <end position="28"/>
    </location>
</feature>
<evidence type="ECO:0000256" key="5">
    <source>
        <dbReference type="ARBA" id="ARBA00022448"/>
    </source>
</evidence>
<organism evidence="15 16">
    <name type="scientific">Thiomonas delicata</name>
    <name type="common">Thiomonas cuprina</name>
    <dbReference type="NCBI Taxonomy" id="364030"/>
    <lineage>
        <taxon>Bacteria</taxon>
        <taxon>Pseudomonadati</taxon>
        <taxon>Pseudomonadota</taxon>
        <taxon>Betaproteobacteria</taxon>
        <taxon>Burkholderiales</taxon>
        <taxon>Thiomonas</taxon>
    </lineage>
</organism>
<gene>
    <name evidence="15" type="ORF">THIARS_60431</name>
</gene>
<dbReference type="Gene3D" id="2.50.20.10">
    <property type="entry name" value="Lipoprotein localisation LolA/LolB/LppX"/>
    <property type="match status" value="1"/>
</dbReference>
<dbReference type="Proteomes" id="UP000214566">
    <property type="component" value="Unassembled WGS sequence"/>
</dbReference>
<comment type="similarity">
    <text evidence="2">Belongs to the LolB family.</text>
</comment>
<evidence type="ECO:0000256" key="6">
    <source>
        <dbReference type="ARBA" id="ARBA00022729"/>
    </source>
</evidence>
<evidence type="ECO:0000256" key="4">
    <source>
        <dbReference type="ARBA" id="ARBA00016202"/>
    </source>
</evidence>
<keyword evidence="10" id="KW-0143">Chaperone</keyword>
<proteinExistence type="inferred from homology"/>
<name>A0A238D345_THIDL</name>
<dbReference type="GO" id="GO:0009279">
    <property type="term" value="C:cell outer membrane"/>
    <property type="evidence" value="ECO:0007669"/>
    <property type="project" value="UniProtKB-SubCell"/>
</dbReference>
<keyword evidence="6 14" id="KW-0732">Signal</keyword>
<dbReference type="Pfam" id="PF03550">
    <property type="entry name" value="LolB"/>
    <property type="match status" value="1"/>
</dbReference>
<keyword evidence="5" id="KW-0813">Transport</keyword>
<dbReference type="EMBL" id="FLMQ01000055">
    <property type="protein sequence ID" value="SBP87718.1"/>
    <property type="molecule type" value="Genomic_DNA"/>
</dbReference>
<evidence type="ECO:0000256" key="3">
    <source>
        <dbReference type="ARBA" id="ARBA00011245"/>
    </source>
</evidence>
<evidence type="ECO:0000256" key="7">
    <source>
        <dbReference type="ARBA" id="ARBA00022927"/>
    </source>
</evidence>
<dbReference type="InterPro" id="IPR004565">
    <property type="entry name" value="OM_lipoprot_LolB"/>
</dbReference>
<feature type="chain" id="PRO_5013212150" description="Outer-membrane lipoprotein LolB" evidence="14">
    <location>
        <begin position="29"/>
        <end position="216"/>
    </location>
</feature>
<dbReference type="SUPFAM" id="SSF89392">
    <property type="entry name" value="Prokaryotic lipoproteins and lipoprotein localization factors"/>
    <property type="match status" value="1"/>
</dbReference>
<evidence type="ECO:0000256" key="2">
    <source>
        <dbReference type="ARBA" id="ARBA00009696"/>
    </source>
</evidence>
<feature type="region of interest" description="Disordered" evidence="13">
    <location>
        <begin position="197"/>
        <end position="216"/>
    </location>
</feature>
<sequence>MAPSGVPRRRGWALPAALCLVLALGACALPGSQQRRNAAEMGAVRQDISGRISVVTGEPPAQKNLYGGFKLELLSAGRGEFDVFTPLGQMIVQATWSPRSARLDDGRQTRDYPSFEAMTLAGLGLALPRAALQDWVRGEPAAALPFTPLASGGFEQLGWRVQPRFEDGRLRILRASRLEGGAAQLSLVIDHAQDALPPAAGSAPARPARVPASQPQ</sequence>
<keyword evidence="16" id="KW-1185">Reference proteome</keyword>
<evidence type="ECO:0000256" key="9">
    <source>
        <dbReference type="ARBA" id="ARBA00023139"/>
    </source>
</evidence>
<keyword evidence="7" id="KW-0653">Protein transport</keyword>
<dbReference type="AlphaFoldDB" id="A0A238D345"/>
<dbReference type="GO" id="GO:0015031">
    <property type="term" value="P:protein transport"/>
    <property type="evidence" value="ECO:0007669"/>
    <property type="project" value="UniProtKB-KW"/>
</dbReference>
<evidence type="ECO:0000256" key="14">
    <source>
        <dbReference type="SAM" id="SignalP"/>
    </source>
</evidence>